<proteinExistence type="predicted"/>
<evidence type="ECO:0000313" key="2">
    <source>
        <dbReference type="Proteomes" id="UP001055879"/>
    </source>
</evidence>
<name>A0ACB9AZ89_ARCLA</name>
<sequence length="1988" mass="223194">MARKRADDGDTSDGDGKEATSAPGTDHGEATGQQRNVGVSGGCYGNNEWDDDENAPKPPLTKGVETQNPLEILGTPWEPSGSIKLGLFPAFLLSLSNPSSSTAPDSAMVSAKQLLTIIESSLLGSTPPSPSQRIELIHAIRHSLPSLQSLLSFPPPKPSDRAQVESKEVRLPDSGPIPLDDQDVQIALKLSDDLHLNEIDCVRLLVSANQEWGLQGRGPLDIFRLAAGLWYTERRDLITALYTLLRAIVLDQGLEADLLADILKYVEDLINNGFRQRLISLIKELNREEPAGLGGPNSERYILDSRGALVERRAVVCRERLILGHCLVLSLLVVRASPKDVKDVFTTLKDSAGDIGGCTDIVKNQIAYSLLFSLIISLISDALSASPDKMSILAQDVSFRHDFQETVMAIGNDQMIEGCMHCVRLAWAVHLMIIQDVTDARETTNDVRNISSCLEVVFSSNVFQYLLNTVLRTPAYQNDDEDMIYMYNAYLHKLITSFLSHPLARDKVKETKEKAMTALSPYKMSGSHDYVLDGNMHSQQTTESAPQTFVSLLEFVSEIYEKEPELLSGNDVLWTFVKFSGEDHTNFQTLVAFLKMLSTLASSEEGASKVYELLQGRTFRSIAWSTLFDCLSIYEEKFKQSLQSAGPILPEIQEGDAKALVAYLCVLRKVVENGNPIERKTWFPDIEPLFKLLSYENVPPYLKGALRNSILTFIHVSPNLKDTIWGFLEQYDLPVVVGPQVGHGTQMMASQVYDMRFELNEVEARSEHYPSTISFLNLLNALIAEEKDAADRGRRFIGIFRFIYDHVFGPFPQRAYADSSEKWQLVVACLQHFQMILSMYDIKDEDIDVVVSQSQLSAPQSTPLQLQLPVVELLKDFMSGKTVFRNIMGILLPGVDAIIADRTNHTYGLLLEKAVLLSLEIIILVLEKDLSVSDFWRPLYQPFDVILSQDHNQIVALLEYIRYDFHLQIQQRSIKIMSILSSRMVGLVPLLLKSNSVGLLVEDYAACLELRSEGCQVIENSCDDPGVLIMQLLIDNISRPAPNITHFLLRFDLDSPVERTVLQPKFNYSCLKVILDILEMLPKPDVNALLHEFGFQLLYELCSDPLTCGPTIDLLSTRKYQFFVKHLDNIGGAPLPKRNSTQPLRISSLHQRAWLLKLLALELHVGNATSSSHREVCHSIVGHLFGQGETEYDSDNRTLRPLLQSSPEDTASRAIGRCKVLELLEIIQFRSPDTTMRHSEALSHTKYGPVADDILGNPATFEKGGVYYYSERGDRLIDLNAFRDTLWQKCNLDNPQLSSFGSEVELNEVRNTVQQLLRWAWKHNKNLEEQAAQLHMLTGWSQIVEVSASRRISLMENRSEILFLLLDTSLNASSSPDCSLKMAVMLTQVSITCMAKLRNERFVNPSVLNSDTVTCLDVIMTKRLSNGACHSILYKIMMAILRHDTSEALRRRQYTLLLSYFQYCQHVLDPDVPTTVLQSLLIDEQESGDLDLEKINQDQAELAHANLSILRKEAQSILDLAIKDATQGSESGKIMALFVLDALICIDHEKFFLGQLQSRGFLRSCLMSISNVSYQDSVHSIDPLQRLCALEAELALLLRISHKYGKSGAQILFSMGAFEHIASCMTHNMHIKGNLRRLDTSFGKDSFADVHRQRMVISPLLRLVFSLTSLVESSDFFEVKNKVVREVIDFVKGHQLLFDQVLRQDVSDADELAMEQINLVVGILSKVWPYEEGAEYGFVQGLFGLMHTLFSRDSTFLSSAQSDFQKQRKSELSAFRLCFSLSSYLYFLVKKKSLRLQVSNNSTGYSALAGQQQPTLSLLGFLLNSVTTALENAAEEKSILLNKIQDINELPRQEVDEIINMCFLEDQVASSDNIQKRRYIAMVEMCRIAGNRDRLITLVLLLAENLLNIFLIHFQNSSSSSESGEAVKALAYGSNEEAVEDLDAFCSKLVPILERLEVLREDKVGHNMKVFQRLASSLKELTIQKLTL</sequence>
<dbReference type="Proteomes" id="UP001055879">
    <property type="component" value="Linkage Group LG07"/>
</dbReference>
<reference evidence="2" key="1">
    <citation type="journal article" date="2022" name="Mol. Ecol. Resour.">
        <title>The genomes of chicory, endive, great burdock and yacon provide insights into Asteraceae palaeo-polyploidization history and plant inulin production.</title>
        <authorList>
            <person name="Fan W."/>
            <person name="Wang S."/>
            <person name="Wang H."/>
            <person name="Wang A."/>
            <person name="Jiang F."/>
            <person name="Liu H."/>
            <person name="Zhao H."/>
            <person name="Xu D."/>
            <person name="Zhang Y."/>
        </authorList>
    </citation>
    <scope>NUCLEOTIDE SEQUENCE [LARGE SCALE GENOMIC DNA]</scope>
    <source>
        <strain evidence="2">cv. Niubang</strain>
    </source>
</reference>
<evidence type="ECO:0000313" key="1">
    <source>
        <dbReference type="EMBL" id="KAI3714806.1"/>
    </source>
</evidence>
<accession>A0ACB9AZ89</accession>
<gene>
    <name evidence="1" type="ORF">L6452_21766</name>
</gene>
<reference evidence="1 2" key="2">
    <citation type="journal article" date="2022" name="Mol. Ecol. Resour.">
        <title>The genomes of chicory, endive, great burdock and yacon provide insights into Asteraceae paleo-polyploidization history and plant inulin production.</title>
        <authorList>
            <person name="Fan W."/>
            <person name="Wang S."/>
            <person name="Wang H."/>
            <person name="Wang A."/>
            <person name="Jiang F."/>
            <person name="Liu H."/>
            <person name="Zhao H."/>
            <person name="Xu D."/>
            <person name="Zhang Y."/>
        </authorList>
    </citation>
    <scope>NUCLEOTIDE SEQUENCE [LARGE SCALE GENOMIC DNA]</scope>
    <source>
        <strain evidence="2">cv. Niubang</strain>
    </source>
</reference>
<protein>
    <submittedName>
        <fullName evidence="1">Uncharacterized protein</fullName>
    </submittedName>
</protein>
<keyword evidence="2" id="KW-1185">Reference proteome</keyword>
<dbReference type="EMBL" id="CM042053">
    <property type="protein sequence ID" value="KAI3714806.1"/>
    <property type="molecule type" value="Genomic_DNA"/>
</dbReference>
<organism evidence="1 2">
    <name type="scientific">Arctium lappa</name>
    <name type="common">Greater burdock</name>
    <name type="synonym">Lappa major</name>
    <dbReference type="NCBI Taxonomy" id="4217"/>
    <lineage>
        <taxon>Eukaryota</taxon>
        <taxon>Viridiplantae</taxon>
        <taxon>Streptophyta</taxon>
        <taxon>Embryophyta</taxon>
        <taxon>Tracheophyta</taxon>
        <taxon>Spermatophyta</taxon>
        <taxon>Magnoliopsida</taxon>
        <taxon>eudicotyledons</taxon>
        <taxon>Gunneridae</taxon>
        <taxon>Pentapetalae</taxon>
        <taxon>asterids</taxon>
        <taxon>campanulids</taxon>
        <taxon>Asterales</taxon>
        <taxon>Asteraceae</taxon>
        <taxon>Carduoideae</taxon>
        <taxon>Cardueae</taxon>
        <taxon>Arctiinae</taxon>
        <taxon>Arctium</taxon>
    </lineage>
</organism>
<comment type="caution">
    <text evidence="1">The sequence shown here is derived from an EMBL/GenBank/DDBJ whole genome shotgun (WGS) entry which is preliminary data.</text>
</comment>